<dbReference type="PANTHER" id="PTHR34388:SF1">
    <property type="entry name" value="DNA POLYMERASE III SUBUNIT DELTA"/>
    <property type="match status" value="1"/>
</dbReference>
<dbReference type="InterPro" id="IPR005790">
    <property type="entry name" value="DNA_polIII_delta"/>
</dbReference>
<evidence type="ECO:0000256" key="4">
    <source>
        <dbReference type="ARBA" id="ARBA00022705"/>
    </source>
</evidence>
<comment type="similarity">
    <text evidence="6">Belongs to the DNA polymerase HolA subunit family.</text>
</comment>
<dbReference type="SUPFAM" id="SSF48019">
    <property type="entry name" value="post-AAA+ oligomerization domain-like"/>
    <property type="match status" value="1"/>
</dbReference>
<dbReference type="EMBL" id="FNGP01000004">
    <property type="protein sequence ID" value="SDL64555.1"/>
    <property type="molecule type" value="Genomic_DNA"/>
</dbReference>
<evidence type="ECO:0000256" key="6">
    <source>
        <dbReference type="ARBA" id="ARBA00034754"/>
    </source>
</evidence>
<comment type="catalytic activity">
    <reaction evidence="7">
        <text>DNA(n) + a 2'-deoxyribonucleoside 5'-triphosphate = DNA(n+1) + diphosphate</text>
        <dbReference type="Rhea" id="RHEA:22508"/>
        <dbReference type="Rhea" id="RHEA-COMP:17339"/>
        <dbReference type="Rhea" id="RHEA-COMP:17340"/>
        <dbReference type="ChEBI" id="CHEBI:33019"/>
        <dbReference type="ChEBI" id="CHEBI:61560"/>
        <dbReference type="ChEBI" id="CHEBI:173112"/>
        <dbReference type="EC" id="2.7.7.7"/>
    </reaction>
</comment>
<name>A0A1G9LSZ9_9ACTN</name>
<dbReference type="GO" id="GO:0006261">
    <property type="term" value="P:DNA-templated DNA replication"/>
    <property type="evidence" value="ECO:0007669"/>
    <property type="project" value="TreeGrafter"/>
</dbReference>
<proteinExistence type="inferred from homology"/>
<dbReference type="InterPro" id="IPR027417">
    <property type="entry name" value="P-loop_NTPase"/>
</dbReference>
<dbReference type="Pfam" id="PF21694">
    <property type="entry name" value="DNA_pol3_delta_C"/>
    <property type="match status" value="1"/>
</dbReference>
<evidence type="ECO:0000256" key="7">
    <source>
        <dbReference type="ARBA" id="ARBA00049244"/>
    </source>
</evidence>
<sequence>MSVFGRALLVTGPESMLAERAVAERKAQALVQQPGADVNTVSADQLGDAILGEVVGGSLFSSHIVAVIEDVGATPTEVVDQLVAVAADPGPELCLILVHGGGNKGKGLIDKLKKAKVETVTVAAMKPWEVWKFAAAEAKRQRLRMTQEAAQALVDAVGSDLRTIVGAVSQLVADAEGDEIDVPLIRRYFAGRSEVTSFNVADAVMAGNPSVAMERLRWALGTGAPHVLVTSAMGSNFRAMGKYLEAQGRRMSDADLAKQLGIPFFKVKDYAKNARLWSTGGVARAIQLIAKADAEVKGAATDPDYALEAMVLGVLAERETRR</sequence>
<dbReference type="InterPro" id="IPR048466">
    <property type="entry name" value="DNA_pol3_delta-like_C"/>
</dbReference>
<evidence type="ECO:0000256" key="1">
    <source>
        <dbReference type="ARBA" id="ARBA00012417"/>
    </source>
</evidence>
<dbReference type="OrthoDB" id="8478864at2"/>
<dbReference type="Gene3D" id="1.20.272.10">
    <property type="match status" value="1"/>
</dbReference>
<accession>A0A1G9LSZ9</accession>
<keyword evidence="2" id="KW-0808">Transferase</keyword>
<protein>
    <recommendedName>
        <fullName evidence="1">DNA-directed DNA polymerase</fullName>
        <ecNumber evidence="1">2.7.7.7</ecNumber>
    </recommendedName>
</protein>
<keyword evidence="5" id="KW-0239">DNA-directed DNA polymerase</keyword>
<keyword evidence="10" id="KW-1185">Reference proteome</keyword>
<reference evidence="9 10" key="1">
    <citation type="submission" date="2016-10" db="EMBL/GenBank/DDBJ databases">
        <authorList>
            <person name="de Groot N.N."/>
        </authorList>
    </citation>
    <scope>NUCLEOTIDE SEQUENCE [LARGE SCALE GENOMIC DNA]</scope>
    <source>
        <strain evidence="9 10">CGMCC 1.9159</strain>
    </source>
</reference>
<gene>
    <name evidence="9" type="ORF">SAMN04488242_2280</name>
</gene>
<dbReference type="NCBIfam" id="TIGR01128">
    <property type="entry name" value="holA"/>
    <property type="match status" value="1"/>
</dbReference>
<evidence type="ECO:0000256" key="2">
    <source>
        <dbReference type="ARBA" id="ARBA00022679"/>
    </source>
</evidence>
<evidence type="ECO:0000256" key="3">
    <source>
        <dbReference type="ARBA" id="ARBA00022695"/>
    </source>
</evidence>
<keyword evidence="3" id="KW-0548">Nucleotidyltransferase</keyword>
<dbReference type="AlphaFoldDB" id="A0A1G9LSZ9"/>
<dbReference type="EC" id="2.7.7.7" evidence="1"/>
<evidence type="ECO:0000313" key="9">
    <source>
        <dbReference type="EMBL" id="SDL64555.1"/>
    </source>
</evidence>
<dbReference type="PANTHER" id="PTHR34388">
    <property type="entry name" value="DNA POLYMERASE III SUBUNIT DELTA"/>
    <property type="match status" value="1"/>
</dbReference>
<dbReference type="Proteomes" id="UP000199475">
    <property type="component" value="Unassembled WGS sequence"/>
</dbReference>
<dbReference type="SUPFAM" id="SSF52540">
    <property type="entry name" value="P-loop containing nucleoside triphosphate hydrolases"/>
    <property type="match status" value="1"/>
</dbReference>
<evidence type="ECO:0000259" key="8">
    <source>
        <dbReference type="Pfam" id="PF21694"/>
    </source>
</evidence>
<feature type="domain" description="DNA polymerase III delta subunit-like C-terminal" evidence="8">
    <location>
        <begin position="197"/>
        <end position="312"/>
    </location>
</feature>
<dbReference type="STRING" id="686624.SAMN04488242_2280"/>
<dbReference type="Gene3D" id="3.40.50.300">
    <property type="entry name" value="P-loop containing nucleotide triphosphate hydrolases"/>
    <property type="match status" value="1"/>
</dbReference>
<dbReference type="GO" id="GO:0003887">
    <property type="term" value="F:DNA-directed DNA polymerase activity"/>
    <property type="evidence" value="ECO:0007669"/>
    <property type="project" value="UniProtKB-KW"/>
</dbReference>
<evidence type="ECO:0000256" key="5">
    <source>
        <dbReference type="ARBA" id="ARBA00022932"/>
    </source>
</evidence>
<dbReference type="InterPro" id="IPR008921">
    <property type="entry name" value="DNA_pol3_clamp-load_cplx_C"/>
</dbReference>
<dbReference type="GO" id="GO:0009360">
    <property type="term" value="C:DNA polymerase III complex"/>
    <property type="evidence" value="ECO:0007669"/>
    <property type="project" value="TreeGrafter"/>
</dbReference>
<dbReference type="RefSeq" id="WP_093252244.1">
    <property type="nucleotide sequence ID" value="NZ_FNGP01000004.1"/>
</dbReference>
<evidence type="ECO:0000313" key="10">
    <source>
        <dbReference type="Proteomes" id="UP000199475"/>
    </source>
</evidence>
<keyword evidence="4" id="KW-0235">DNA replication</keyword>
<dbReference type="GO" id="GO:0003677">
    <property type="term" value="F:DNA binding"/>
    <property type="evidence" value="ECO:0007669"/>
    <property type="project" value="InterPro"/>
</dbReference>
<organism evidence="9 10">
    <name type="scientific">Tessaracoccus oleiagri</name>
    <dbReference type="NCBI Taxonomy" id="686624"/>
    <lineage>
        <taxon>Bacteria</taxon>
        <taxon>Bacillati</taxon>
        <taxon>Actinomycetota</taxon>
        <taxon>Actinomycetes</taxon>
        <taxon>Propionibacteriales</taxon>
        <taxon>Propionibacteriaceae</taxon>
        <taxon>Tessaracoccus</taxon>
    </lineage>
</organism>